<accession>A0A9P8VAV0</accession>
<gene>
    <name evidence="2" type="ORF">F5X68DRAFT_208813</name>
</gene>
<keyword evidence="1" id="KW-0812">Transmembrane</keyword>
<evidence type="ECO:0000313" key="2">
    <source>
        <dbReference type="EMBL" id="KAH6686341.1"/>
    </source>
</evidence>
<feature type="transmembrane region" description="Helical" evidence="1">
    <location>
        <begin position="334"/>
        <end position="358"/>
    </location>
</feature>
<evidence type="ECO:0000313" key="3">
    <source>
        <dbReference type="Proteomes" id="UP000770015"/>
    </source>
</evidence>
<dbReference type="OrthoDB" id="5207033at2759"/>
<evidence type="ECO:0000256" key="1">
    <source>
        <dbReference type="SAM" id="Phobius"/>
    </source>
</evidence>
<comment type="caution">
    <text evidence="2">The sequence shown here is derived from an EMBL/GenBank/DDBJ whole genome shotgun (WGS) entry which is preliminary data.</text>
</comment>
<organism evidence="2 3">
    <name type="scientific">Plectosphaerella plurivora</name>
    <dbReference type="NCBI Taxonomy" id="936078"/>
    <lineage>
        <taxon>Eukaryota</taxon>
        <taxon>Fungi</taxon>
        <taxon>Dikarya</taxon>
        <taxon>Ascomycota</taxon>
        <taxon>Pezizomycotina</taxon>
        <taxon>Sordariomycetes</taxon>
        <taxon>Hypocreomycetidae</taxon>
        <taxon>Glomerellales</taxon>
        <taxon>Plectosphaerellaceae</taxon>
        <taxon>Plectosphaerella</taxon>
    </lineage>
</organism>
<feature type="transmembrane region" description="Helical" evidence="1">
    <location>
        <begin position="370"/>
        <end position="390"/>
    </location>
</feature>
<keyword evidence="3" id="KW-1185">Reference proteome</keyword>
<dbReference type="AlphaFoldDB" id="A0A9P8VAV0"/>
<keyword evidence="1" id="KW-0472">Membrane</keyword>
<name>A0A9P8VAV0_9PEZI</name>
<keyword evidence="1" id="KW-1133">Transmembrane helix</keyword>
<dbReference type="Proteomes" id="UP000770015">
    <property type="component" value="Unassembled WGS sequence"/>
</dbReference>
<dbReference type="EMBL" id="JAGSXJ010000013">
    <property type="protein sequence ID" value="KAH6686341.1"/>
    <property type="molecule type" value="Genomic_DNA"/>
</dbReference>
<protein>
    <submittedName>
        <fullName evidence="2">Uncharacterized protein</fullName>
    </submittedName>
</protein>
<dbReference type="Gene3D" id="1.20.58.340">
    <property type="entry name" value="Magnesium transport protein CorA, transmembrane region"/>
    <property type="match status" value="1"/>
</dbReference>
<sequence length="411" mass="46670">MPKNDPQHLSCAQKTAHIWRKSDGSWSEQIVPACSPADEGARPGDYTTPDDPIDISIWLIKADNARNCAACKQELSNAARIPDLWWTDYSRNSNGHFGCEELIDKDGKPGEVVTWTRFLVKILQNNDQDKYHWLKFNILIHWNPATNRTNILLFDLAAELHTKVVASLKTAALNQTARTTDPFWPYPSLVEHLIDRQDQAVWALRTLVRMIEKTRQVSPDMSSHVFTRMHDLARHAVHISETLEVGIDSIAALVDRHGAFITERHPGSPASSIHDRLLAFQNLLLSLRRRSDSNHQRLQNEIQLAFNNVSWRDAAISREIATATQVDSAAMKTIAMLTTAFLPATFVAAIFSTSFFSLNDAGSWVMSHMFWVYWAFAIPISLATTGWWTYWQKGQPFTPVKEDDTREDHKA</sequence>
<reference evidence="2" key="1">
    <citation type="journal article" date="2021" name="Nat. Commun.">
        <title>Genetic determinants of endophytism in the Arabidopsis root mycobiome.</title>
        <authorList>
            <person name="Mesny F."/>
            <person name="Miyauchi S."/>
            <person name="Thiergart T."/>
            <person name="Pickel B."/>
            <person name="Atanasova L."/>
            <person name="Karlsson M."/>
            <person name="Huettel B."/>
            <person name="Barry K.W."/>
            <person name="Haridas S."/>
            <person name="Chen C."/>
            <person name="Bauer D."/>
            <person name="Andreopoulos W."/>
            <person name="Pangilinan J."/>
            <person name="LaButti K."/>
            <person name="Riley R."/>
            <person name="Lipzen A."/>
            <person name="Clum A."/>
            <person name="Drula E."/>
            <person name="Henrissat B."/>
            <person name="Kohler A."/>
            <person name="Grigoriev I.V."/>
            <person name="Martin F.M."/>
            <person name="Hacquard S."/>
        </authorList>
    </citation>
    <scope>NUCLEOTIDE SEQUENCE</scope>
    <source>
        <strain evidence="2">MPI-SDFR-AT-0117</strain>
    </source>
</reference>
<proteinExistence type="predicted"/>